<comment type="caution">
    <text evidence="8">The sequence shown here is derived from an EMBL/GenBank/DDBJ whole genome shotgun (WGS) entry which is preliminary data.</text>
</comment>
<feature type="chain" id="PRO_5046343060" evidence="6">
    <location>
        <begin position="22"/>
        <end position="332"/>
    </location>
</feature>
<dbReference type="Gene3D" id="2.70.50.70">
    <property type="match status" value="1"/>
</dbReference>
<feature type="domain" description="Auxiliary Activity family 9 catalytic" evidence="7">
    <location>
        <begin position="22"/>
        <end position="231"/>
    </location>
</feature>
<keyword evidence="6" id="KW-0732">Signal</keyword>
<proteinExistence type="predicted"/>
<keyword evidence="5" id="KW-0325">Glycoprotein</keyword>
<sequence length="332" mass="33260">MSSITKSALFGLLASVAQVSAHGFVQSVVADGVPLTGWLVEYAYNPTPPDSIGWSTQALDLGFVAPSAFATGDIICHKDAKNAALSAKVAAGGSVVMQWNTWPESHKGPVIDYLANCNGDCSTVDKTALEFFKIDEAGLDNSVWASDTLIANNNSWTVNIPSTIAPGNYVLRHEMIALHGAGSTDGAQNYPQCINLEVTGSGTDAPAGTLGTALYTDSDAGILVNIYTDLATLDYQIPGPALYSGGSGSGSQPVATSAAASASAPVATSAAAGTSVAVTSAAVTSAAAVTSSAPVIVSSVPTTLQTVVASSAASSVAPVATTAPVEDEDACA</sequence>
<keyword evidence="3" id="KW-0964">Secreted</keyword>
<dbReference type="InterPro" id="IPR049892">
    <property type="entry name" value="AA9"/>
</dbReference>
<evidence type="ECO:0000256" key="2">
    <source>
        <dbReference type="ARBA" id="ARBA00004613"/>
    </source>
</evidence>
<evidence type="ECO:0000256" key="4">
    <source>
        <dbReference type="ARBA" id="ARBA00023157"/>
    </source>
</evidence>
<comment type="cofactor">
    <cofactor evidence="1">
        <name>Cu(2+)</name>
        <dbReference type="ChEBI" id="CHEBI:29036"/>
    </cofactor>
</comment>
<evidence type="ECO:0000313" key="9">
    <source>
        <dbReference type="Proteomes" id="UP001629113"/>
    </source>
</evidence>
<evidence type="ECO:0000313" key="8">
    <source>
        <dbReference type="EMBL" id="KAL3422579.1"/>
    </source>
</evidence>
<evidence type="ECO:0000256" key="1">
    <source>
        <dbReference type="ARBA" id="ARBA00001973"/>
    </source>
</evidence>
<dbReference type="EMBL" id="JBFCZG010000005">
    <property type="protein sequence ID" value="KAL3422579.1"/>
    <property type="molecule type" value="Genomic_DNA"/>
</dbReference>
<evidence type="ECO:0000256" key="5">
    <source>
        <dbReference type="ARBA" id="ARBA00023180"/>
    </source>
</evidence>
<evidence type="ECO:0000256" key="6">
    <source>
        <dbReference type="SAM" id="SignalP"/>
    </source>
</evidence>
<organism evidence="8 9">
    <name type="scientific">Phlyctema vagabunda</name>
    <dbReference type="NCBI Taxonomy" id="108571"/>
    <lineage>
        <taxon>Eukaryota</taxon>
        <taxon>Fungi</taxon>
        <taxon>Dikarya</taxon>
        <taxon>Ascomycota</taxon>
        <taxon>Pezizomycotina</taxon>
        <taxon>Leotiomycetes</taxon>
        <taxon>Helotiales</taxon>
        <taxon>Dermateaceae</taxon>
        <taxon>Phlyctema</taxon>
    </lineage>
</organism>
<dbReference type="PANTHER" id="PTHR33353:SF34">
    <property type="entry name" value="ENDO-BETA-1,4-GLUCANASE D"/>
    <property type="match status" value="1"/>
</dbReference>
<dbReference type="PANTHER" id="PTHR33353">
    <property type="entry name" value="PUTATIVE (AFU_ORTHOLOGUE AFUA_1G12560)-RELATED"/>
    <property type="match status" value="1"/>
</dbReference>
<keyword evidence="9" id="KW-1185">Reference proteome</keyword>
<reference evidence="8 9" key="1">
    <citation type="submission" date="2024-06" db="EMBL/GenBank/DDBJ databases">
        <title>Complete genome of Phlyctema vagabunda strain 19-DSS-EL-015.</title>
        <authorList>
            <person name="Fiorenzani C."/>
        </authorList>
    </citation>
    <scope>NUCLEOTIDE SEQUENCE [LARGE SCALE GENOMIC DNA]</scope>
    <source>
        <strain evidence="8 9">19-DSS-EL-015</strain>
    </source>
</reference>
<gene>
    <name evidence="8" type="ORF">PVAG01_06735</name>
</gene>
<dbReference type="InterPro" id="IPR005103">
    <property type="entry name" value="AA9_LPMO"/>
</dbReference>
<evidence type="ECO:0000256" key="3">
    <source>
        <dbReference type="ARBA" id="ARBA00022525"/>
    </source>
</evidence>
<keyword evidence="8" id="KW-0378">Hydrolase</keyword>
<comment type="subcellular location">
    <subcellularLocation>
        <location evidence="2">Secreted</location>
    </subcellularLocation>
</comment>
<dbReference type="Proteomes" id="UP001629113">
    <property type="component" value="Unassembled WGS sequence"/>
</dbReference>
<name>A0ABR4PH05_9HELO</name>
<protein>
    <submittedName>
        <fullName evidence="8">Glycosyl hydrolase family 61</fullName>
    </submittedName>
</protein>
<evidence type="ECO:0000259" key="7">
    <source>
        <dbReference type="Pfam" id="PF03443"/>
    </source>
</evidence>
<keyword evidence="4" id="KW-1015">Disulfide bond</keyword>
<feature type="signal peptide" evidence="6">
    <location>
        <begin position="1"/>
        <end position="21"/>
    </location>
</feature>
<accession>A0ABR4PH05</accession>
<dbReference type="GO" id="GO:0016787">
    <property type="term" value="F:hydrolase activity"/>
    <property type="evidence" value="ECO:0007669"/>
    <property type="project" value="UniProtKB-KW"/>
</dbReference>
<dbReference type="Pfam" id="PF03443">
    <property type="entry name" value="AA9"/>
    <property type="match status" value="1"/>
</dbReference>
<dbReference type="CDD" id="cd21175">
    <property type="entry name" value="LPMO_AA9"/>
    <property type="match status" value="1"/>
</dbReference>